<gene>
    <name evidence="1" type="ORF">RG47T_0908</name>
</gene>
<organism evidence="1 2">
    <name type="scientific">Mucilaginibacter polytrichastri</name>
    <dbReference type="NCBI Taxonomy" id="1302689"/>
    <lineage>
        <taxon>Bacteria</taxon>
        <taxon>Pseudomonadati</taxon>
        <taxon>Bacteroidota</taxon>
        <taxon>Sphingobacteriia</taxon>
        <taxon>Sphingobacteriales</taxon>
        <taxon>Sphingobacteriaceae</taxon>
        <taxon>Mucilaginibacter</taxon>
    </lineage>
</organism>
<evidence type="ECO:0000313" key="1">
    <source>
        <dbReference type="EMBL" id="OKS85462.1"/>
    </source>
</evidence>
<evidence type="ECO:0000313" key="2">
    <source>
        <dbReference type="Proteomes" id="UP000186720"/>
    </source>
</evidence>
<dbReference type="RefSeq" id="WP_171972470.1">
    <property type="nucleotide sequence ID" value="NZ_FPAM01000001.1"/>
</dbReference>
<proteinExistence type="predicted"/>
<dbReference type="Proteomes" id="UP000186720">
    <property type="component" value="Unassembled WGS sequence"/>
</dbReference>
<reference evidence="1 2" key="1">
    <citation type="submission" date="2016-11" db="EMBL/GenBank/DDBJ databases">
        <title>Whole Genome Sequencing of Mucilaginibacter polytrichastri RG4-7(T) isolated from the moss sample.</title>
        <authorList>
            <person name="Li Y."/>
        </authorList>
    </citation>
    <scope>NUCLEOTIDE SEQUENCE [LARGE SCALE GENOMIC DNA]</scope>
    <source>
        <strain evidence="1 2">RG4-7</strain>
    </source>
</reference>
<dbReference type="AlphaFoldDB" id="A0A1Q5ZUK7"/>
<accession>A0A1Q5ZUK7</accession>
<name>A0A1Q5ZUK7_9SPHI</name>
<keyword evidence="2" id="KW-1185">Reference proteome</keyword>
<dbReference type="STRING" id="1302689.RG47T_0908"/>
<protein>
    <submittedName>
        <fullName evidence="1">Uncharacterized protein</fullName>
    </submittedName>
</protein>
<sequence length="48" mass="5659">MAKPKVKAQSKEERDILPSDLNSFQEKTKENIRKIIEENNELFKKLAK</sequence>
<comment type="caution">
    <text evidence="1">The sequence shown here is derived from an EMBL/GenBank/DDBJ whole genome shotgun (WGS) entry which is preliminary data.</text>
</comment>
<dbReference type="EMBL" id="MPPL01000001">
    <property type="protein sequence ID" value="OKS85462.1"/>
    <property type="molecule type" value="Genomic_DNA"/>
</dbReference>